<gene>
    <name evidence="3" type="ORF">PECUL_23A060061</name>
</gene>
<dbReference type="AlphaFoldDB" id="A0AAD1WKK0"/>
<name>A0AAD1WKK0_PELCU</name>
<dbReference type="Gene3D" id="2.10.60.10">
    <property type="entry name" value="CD59"/>
    <property type="match status" value="1"/>
</dbReference>
<dbReference type="InterPro" id="IPR045860">
    <property type="entry name" value="Snake_toxin-like_sf"/>
</dbReference>
<keyword evidence="2" id="KW-0964">Secreted</keyword>
<evidence type="ECO:0000256" key="1">
    <source>
        <dbReference type="ARBA" id="ARBA00004613"/>
    </source>
</evidence>
<dbReference type="PANTHER" id="PTHR20914:SF25">
    <property type="entry name" value="PHOSPHOLIPASE A2 INHIBITOR AND LY6_PLAUR DOMAIN-CONTAINING PROTEIN"/>
    <property type="match status" value="1"/>
</dbReference>
<evidence type="ECO:0000313" key="4">
    <source>
        <dbReference type="Proteomes" id="UP001295444"/>
    </source>
</evidence>
<dbReference type="PANTHER" id="PTHR20914">
    <property type="entry name" value="LY6/PLAUR DOMAIN-CONTAINING PROTEIN 8"/>
    <property type="match status" value="1"/>
</dbReference>
<dbReference type="CDD" id="cd23572">
    <property type="entry name" value="TFP_LU_ECD_PINLYP_rpt2"/>
    <property type="match status" value="1"/>
</dbReference>
<dbReference type="GO" id="GO:0005576">
    <property type="term" value="C:extracellular region"/>
    <property type="evidence" value="ECO:0007669"/>
    <property type="project" value="UniProtKB-SubCell"/>
</dbReference>
<proteinExistence type="predicted"/>
<dbReference type="InterPro" id="IPR050918">
    <property type="entry name" value="CNF-like_PLA2_Inhibitor"/>
</dbReference>
<dbReference type="SUPFAM" id="SSF57302">
    <property type="entry name" value="Snake toxin-like"/>
    <property type="match status" value="1"/>
</dbReference>
<dbReference type="EMBL" id="OW240921">
    <property type="protein sequence ID" value="CAH2318148.1"/>
    <property type="molecule type" value="Genomic_DNA"/>
</dbReference>
<evidence type="ECO:0000256" key="2">
    <source>
        <dbReference type="ARBA" id="ARBA00022525"/>
    </source>
</evidence>
<accession>A0AAD1WKK0</accession>
<keyword evidence="4" id="KW-1185">Reference proteome</keyword>
<reference evidence="3" key="1">
    <citation type="submission" date="2022-03" db="EMBL/GenBank/DDBJ databases">
        <authorList>
            <person name="Alioto T."/>
            <person name="Alioto T."/>
            <person name="Gomez Garrido J."/>
        </authorList>
    </citation>
    <scope>NUCLEOTIDE SEQUENCE</scope>
</reference>
<protein>
    <submittedName>
        <fullName evidence="3">Uncharacterized protein</fullName>
    </submittedName>
</protein>
<dbReference type="Proteomes" id="UP001295444">
    <property type="component" value="Chromosome 10"/>
</dbReference>
<comment type="subcellular location">
    <subcellularLocation>
        <location evidence="1">Secreted</location>
    </subcellularLocation>
</comment>
<organism evidence="3 4">
    <name type="scientific">Pelobates cultripes</name>
    <name type="common">Western spadefoot toad</name>
    <dbReference type="NCBI Taxonomy" id="61616"/>
    <lineage>
        <taxon>Eukaryota</taxon>
        <taxon>Metazoa</taxon>
        <taxon>Chordata</taxon>
        <taxon>Craniata</taxon>
        <taxon>Vertebrata</taxon>
        <taxon>Euteleostomi</taxon>
        <taxon>Amphibia</taxon>
        <taxon>Batrachia</taxon>
        <taxon>Anura</taxon>
        <taxon>Pelobatoidea</taxon>
        <taxon>Pelobatidae</taxon>
        <taxon>Pelobates</taxon>
    </lineage>
</organism>
<evidence type="ECO:0000313" key="3">
    <source>
        <dbReference type="EMBL" id="CAH2318148.1"/>
    </source>
</evidence>
<sequence>MSGDGHEGVARKTFSRSCEKRSSCGISGTIGYLKGKVKTATSCCFTDGCTPSSPALPSDSTQRVGLTCSSCTSLDSAWCHTKETIECTGDERRCIFKATTISGPKYSRSAVRGCATKTLCDTGSQSQDFGNGIKVNTDVTCTSDSTDLQLNLLLLTMVSLLLANLMHCT</sequence>